<evidence type="ECO:0000313" key="11">
    <source>
        <dbReference type="EMBL" id="SUO92666.1"/>
    </source>
</evidence>
<organism evidence="11 12">
    <name type="scientific">Suttonella indologenes</name>
    <dbReference type="NCBI Taxonomy" id="13276"/>
    <lineage>
        <taxon>Bacteria</taxon>
        <taxon>Pseudomonadati</taxon>
        <taxon>Pseudomonadota</taxon>
        <taxon>Gammaproteobacteria</taxon>
        <taxon>Cardiobacteriales</taxon>
        <taxon>Cardiobacteriaceae</taxon>
        <taxon>Suttonella</taxon>
    </lineage>
</organism>
<dbReference type="InterPro" id="IPR037406">
    <property type="entry name" value="MetR_PBP2"/>
</dbReference>
<dbReference type="GO" id="GO:0003677">
    <property type="term" value="F:DNA binding"/>
    <property type="evidence" value="ECO:0007669"/>
    <property type="project" value="UniProtKB-KW"/>
</dbReference>
<evidence type="ECO:0000256" key="9">
    <source>
        <dbReference type="ARBA" id="ARBA00023167"/>
    </source>
</evidence>
<dbReference type="Pfam" id="PF03466">
    <property type="entry name" value="LysR_substrate"/>
    <property type="match status" value="1"/>
</dbReference>
<keyword evidence="4" id="KW-0963">Cytoplasm</keyword>
<dbReference type="PANTHER" id="PTHR30346">
    <property type="entry name" value="TRANSCRIPTIONAL DUAL REGULATOR HCAR-RELATED"/>
    <property type="match status" value="1"/>
</dbReference>
<evidence type="ECO:0000256" key="7">
    <source>
        <dbReference type="ARBA" id="ARBA00023125"/>
    </source>
</evidence>
<evidence type="ECO:0000256" key="2">
    <source>
        <dbReference type="ARBA" id="ARBA00009437"/>
    </source>
</evidence>
<comment type="subcellular location">
    <subcellularLocation>
        <location evidence="1">Cytoplasm</location>
    </subcellularLocation>
</comment>
<protein>
    <recommendedName>
        <fullName evidence="3">HTH-type transcriptional regulator MetR</fullName>
    </recommendedName>
</protein>
<dbReference type="InterPro" id="IPR000847">
    <property type="entry name" value="LysR_HTH_N"/>
</dbReference>
<dbReference type="EMBL" id="UHIA01000003">
    <property type="protein sequence ID" value="SUO92666.1"/>
    <property type="molecule type" value="Genomic_DNA"/>
</dbReference>
<dbReference type="CDD" id="cd08441">
    <property type="entry name" value="PBP2_MetR"/>
    <property type="match status" value="1"/>
</dbReference>
<dbReference type="Gene3D" id="3.40.190.10">
    <property type="entry name" value="Periplasmic binding protein-like II"/>
    <property type="match status" value="2"/>
</dbReference>
<keyword evidence="8" id="KW-0804">Transcription</keyword>
<evidence type="ECO:0000256" key="1">
    <source>
        <dbReference type="ARBA" id="ARBA00004496"/>
    </source>
</evidence>
<dbReference type="GO" id="GO:0032993">
    <property type="term" value="C:protein-DNA complex"/>
    <property type="evidence" value="ECO:0007669"/>
    <property type="project" value="TreeGrafter"/>
</dbReference>
<reference evidence="11 12" key="1">
    <citation type="submission" date="2018-06" db="EMBL/GenBank/DDBJ databases">
        <authorList>
            <consortium name="Pathogen Informatics"/>
            <person name="Doyle S."/>
        </authorList>
    </citation>
    <scope>NUCLEOTIDE SEQUENCE [LARGE SCALE GENOMIC DNA]</scope>
    <source>
        <strain evidence="11 12">NCTC10717</strain>
    </source>
</reference>
<accession>A0A380MKK8</accession>
<name>A0A380MKK8_9GAMM</name>
<dbReference type="Proteomes" id="UP000254575">
    <property type="component" value="Unassembled WGS sequence"/>
</dbReference>
<keyword evidence="12" id="KW-1185">Reference proteome</keyword>
<dbReference type="GO" id="GO:0009086">
    <property type="term" value="P:methionine biosynthetic process"/>
    <property type="evidence" value="ECO:0007669"/>
    <property type="project" value="UniProtKB-KW"/>
</dbReference>
<evidence type="ECO:0000256" key="8">
    <source>
        <dbReference type="ARBA" id="ARBA00023163"/>
    </source>
</evidence>
<feature type="domain" description="HTH lysR-type" evidence="10">
    <location>
        <begin position="2"/>
        <end position="59"/>
    </location>
</feature>
<comment type="similarity">
    <text evidence="2">Belongs to the LysR transcriptional regulatory family.</text>
</comment>
<evidence type="ECO:0000256" key="5">
    <source>
        <dbReference type="ARBA" id="ARBA00022605"/>
    </source>
</evidence>
<keyword evidence="6" id="KW-0805">Transcription regulation</keyword>
<keyword evidence="7" id="KW-0238">DNA-binding</keyword>
<sequence>MLDRHHLAIIAAVMETGTLTNAADALHLTQPALSHTIKKLEDILGTPIWEKDGRRVRLTRAGDYLYQMALRLLPQFERGETELRRFAQGLRGSLRIGMECHPCYQWLLRNVRPYLEQWPDVDLDVHQQFQFKGIAALFAYEVDVLITPDPVFREGLIFTPAFPYELKLAMHASHPLAAKTAIEATDLSNETLFTYPVPTERLDIFQQFLLPAKQNVALHKRVETTEILLEMVAANRGITALPGWLLENQFAHLPLVSKSIGAGIHKHIYLGIRENDAEIDYIKGFIAQCVAHDNA</sequence>
<evidence type="ECO:0000256" key="3">
    <source>
        <dbReference type="ARBA" id="ARBA00019365"/>
    </source>
</evidence>
<dbReference type="OrthoDB" id="155872at2"/>
<evidence type="ECO:0000313" key="12">
    <source>
        <dbReference type="Proteomes" id="UP000254575"/>
    </source>
</evidence>
<dbReference type="GO" id="GO:0003700">
    <property type="term" value="F:DNA-binding transcription factor activity"/>
    <property type="evidence" value="ECO:0007669"/>
    <property type="project" value="InterPro"/>
</dbReference>
<gene>
    <name evidence="11" type="primary">cynR</name>
    <name evidence="11" type="ORF">NCTC10717_00676</name>
</gene>
<dbReference type="AlphaFoldDB" id="A0A380MKK8"/>
<dbReference type="InterPro" id="IPR005119">
    <property type="entry name" value="LysR_subst-bd"/>
</dbReference>
<evidence type="ECO:0000259" key="10">
    <source>
        <dbReference type="PROSITE" id="PS50931"/>
    </source>
</evidence>
<proteinExistence type="inferred from homology"/>
<dbReference type="SUPFAM" id="SSF53850">
    <property type="entry name" value="Periplasmic binding protein-like II"/>
    <property type="match status" value="1"/>
</dbReference>
<dbReference type="PROSITE" id="PS50931">
    <property type="entry name" value="HTH_LYSR"/>
    <property type="match status" value="1"/>
</dbReference>
<dbReference type="Pfam" id="PF00126">
    <property type="entry name" value="HTH_1"/>
    <property type="match status" value="1"/>
</dbReference>
<keyword evidence="5" id="KW-0028">Amino-acid biosynthesis</keyword>
<dbReference type="InterPro" id="IPR036388">
    <property type="entry name" value="WH-like_DNA-bd_sf"/>
</dbReference>
<dbReference type="PANTHER" id="PTHR30346:SF9">
    <property type="entry name" value="LYSR FAMILY TRANSCRIPTIONAL REGULATOR"/>
    <property type="match status" value="1"/>
</dbReference>
<keyword evidence="9" id="KW-0486">Methionine biosynthesis</keyword>
<dbReference type="Gene3D" id="1.10.10.10">
    <property type="entry name" value="Winged helix-like DNA-binding domain superfamily/Winged helix DNA-binding domain"/>
    <property type="match status" value="1"/>
</dbReference>
<dbReference type="GO" id="GO:0005737">
    <property type="term" value="C:cytoplasm"/>
    <property type="evidence" value="ECO:0007669"/>
    <property type="project" value="UniProtKB-SubCell"/>
</dbReference>
<dbReference type="InterPro" id="IPR036390">
    <property type="entry name" value="WH_DNA-bd_sf"/>
</dbReference>
<evidence type="ECO:0000256" key="4">
    <source>
        <dbReference type="ARBA" id="ARBA00022490"/>
    </source>
</evidence>
<evidence type="ECO:0000256" key="6">
    <source>
        <dbReference type="ARBA" id="ARBA00023015"/>
    </source>
</evidence>
<dbReference type="RefSeq" id="WP_115217948.1">
    <property type="nucleotide sequence ID" value="NZ_UHIA01000003.1"/>
</dbReference>
<dbReference type="SUPFAM" id="SSF46785">
    <property type="entry name" value="Winged helix' DNA-binding domain"/>
    <property type="match status" value="1"/>
</dbReference>
<dbReference type="PRINTS" id="PR00039">
    <property type="entry name" value="HTHLYSR"/>
</dbReference>